<gene>
    <name evidence="1" type="ORF">B0T26DRAFT_689420</name>
</gene>
<dbReference type="GeneID" id="85324304"/>
<dbReference type="RefSeq" id="XP_060303578.1">
    <property type="nucleotide sequence ID" value="XM_060441034.1"/>
</dbReference>
<sequence length="63" mass="7239">MARKLLLRPITFPCPLFPPSAHLTRRLKASGRNKWTRLTDSLEQKFTSHLEQHSQTARLVEGA</sequence>
<name>A0AA40BI72_9PEZI</name>
<dbReference type="EMBL" id="JAUIRO010000001">
    <property type="protein sequence ID" value="KAK0734701.1"/>
    <property type="molecule type" value="Genomic_DNA"/>
</dbReference>
<keyword evidence="2" id="KW-1185">Reference proteome</keyword>
<dbReference type="AlphaFoldDB" id="A0AA40BI72"/>
<organism evidence="1 2">
    <name type="scientific">Lasiosphaeria miniovina</name>
    <dbReference type="NCBI Taxonomy" id="1954250"/>
    <lineage>
        <taxon>Eukaryota</taxon>
        <taxon>Fungi</taxon>
        <taxon>Dikarya</taxon>
        <taxon>Ascomycota</taxon>
        <taxon>Pezizomycotina</taxon>
        <taxon>Sordariomycetes</taxon>
        <taxon>Sordariomycetidae</taxon>
        <taxon>Sordariales</taxon>
        <taxon>Lasiosphaeriaceae</taxon>
        <taxon>Lasiosphaeria</taxon>
    </lineage>
</organism>
<comment type="caution">
    <text evidence="1">The sequence shown here is derived from an EMBL/GenBank/DDBJ whole genome shotgun (WGS) entry which is preliminary data.</text>
</comment>
<dbReference type="Proteomes" id="UP001172101">
    <property type="component" value="Unassembled WGS sequence"/>
</dbReference>
<evidence type="ECO:0000313" key="1">
    <source>
        <dbReference type="EMBL" id="KAK0734701.1"/>
    </source>
</evidence>
<reference evidence="1" key="1">
    <citation type="submission" date="2023-06" db="EMBL/GenBank/DDBJ databases">
        <title>Genome-scale phylogeny and comparative genomics of the fungal order Sordariales.</title>
        <authorList>
            <consortium name="Lawrence Berkeley National Laboratory"/>
            <person name="Hensen N."/>
            <person name="Bonometti L."/>
            <person name="Westerberg I."/>
            <person name="Brannstrom I.O."/>
            <person name="Guillou S."/>
            <person name="Cros-Aarteil S."/>
            <person name="Calhoun S."/>
            <person name="Haridas S."/>
            <person name="Kuo A."/>
            <person name="Mondo S."/>
            <person name="Pangilinan J."/>
            <person name="Riley R."/>
            <person name="LaButti K."/>
            <person name="Andreopoulos B."/>
            <person name="Lipzen A."/>
            <person name="Chen C."/>
            <person name="Yanf M."/>
            <person name="Daum C."/>
            <person name="Ng V."/>
            <person name="Clum A."/>
            <person name="Steindorff A."/>
            <person name="Ohm R."/>
            <person name="Martin F."/>
            <person name="Silar P."/>
            <person name="Natvig D."/>
            <person name="Lalanne C."/>
            <person name="Gautier V."/>
            <person name="Ament-velasquez S.L."/>
            <person name="Kruys A."/>
            <person name="Hutchinson M.I."/>
            <person name="Powell A.J."/>
            <person name="Barry K."/>
            <person name="Miller A.N."/>
            <person name="Grigoriev I.V."/>
            <person name="Debuchy R."/>
            <person name="Gladieux P."/>
            <person name="Thoren M.H."/>
            <person name="Johannesson H."/>
        </authorList>
    </citation>
    <scope>NUCLEOTIDE SEQUENCE</scope>
    <source>
        <strain evidence="1">SMH2392-1A</strain>
    </source>
</reference>
<accession>A0AA40BI72</accession>
<proteinExistence type="predicted"/>
<evidence type="ECO:0000313" key="2">
    <source>
        <dbReference type="Proteomes" id="UP001172101"/>
    </source>
</evidence>
<protein>
    <submittedName>
        <fullName evidence="1">Uncharacterized protein</fullName>
    </submittedName>
</protein>